<protein>
    <recommendedName>
        <fullName evidence="3">REDY-like protein HapK</fullName>
    </recommendedName>
</protein>
<evidence type="ECO:0000313" key="1">
    <source>
        <dbReference type="EMBL" id="MCV7229055.1"/>
    </source>
</evidence>
<name>A0ABT3CHW4_9MYCO</name>
<dbReference type="Gene3D" id="3.30.70.100">
    <property type="match status" value="1"/>
</dbReference>
<dbReference type="Proteomes" id="UP001526201">
    <property type="component" value="Unassembled WGS sequence"/>
</dbReference>
<keyword evidence="2" id="KW-1185">Reference proteome</keyword>
<dbReference type="EMBL" id="JACKTY010000039">
    <property type="protein sequence ID" value="MCV7229055.1"/>
    <property type="molecule type" value="Genomic_DNA"/>
</dbReference>
<comment type="caution">
    <text evidence="1">The sequence shown here is derived from an EMBL/GenBank/DDBJ whole genome shotgun (WGS) entry which is preliminary data.</text>
</comment>
<sequence length="115" mass="13098">MRSPDMAVSAVNTFRLRPGVDAEEFEKFSAELDRPTCLSFDVVLEFDVFLAEPTDSEPTETHVVEIMTVSSWPEWERVRDSAPELKPVVERFDELVEPDSVSTLLTRKSPLPQEN</sequence>
<dbReference type="RefSeq" id="WP_264070254.1">
    <property type="nucleotide sequence ID" value="NZ_JACKTY010000039.1"/>
</dbReference>
<organism evidence="1 2">
    <name type="scientific">Mycolicibacterium komossense</name>
    <dbReference type="NCBI Taxonomy" id="1779"/>
    <lineage>
        <taxon>Bacteria</taxon>
        <taxon>Bacillati</taxon>
        <taxon>Actinomycetota</taxon>
        <taxon>Actinomycetes</taxon>
        <taxon>Mycobacteriales</taxon>
        <taxon>Mycobacteriaceae</taxon>
        <taxon>Mycolicibacterium</taxon>
    </lineage>
</organism>
<evidence type="ECO:0008006" key="3">
    <source>
        <dbReference type="Google" id="ProtNLM"/>
    </source>
</evidence>
<evidence type="ECO:0000313" key="2">
    <source>
        <dbReference type="Proteomes" id="UP001526201"/>
    </source>
</evidence>
<accession>A0ABT3CHW4</accession>
<gene>
    <name evidence="1" type="ORF">H7J73_23855</name>
</gene>
<reference evidence="1 2" key="1">
    <citation type="journal article" date="2022" name="BMC Genomics">
        <title>Comparative genome analysis of mycobacteria focusing on tRNA and non-coding RNA.</title>
        <authorList>
            <person name="Behra P.R.K."/>
            <person name="Pettersson B.M.F."/>
            <person name="Ramesh M."/>
            <person name="Das S."/>
            <person name="Dasgupta S."/>
            <person name="Kirsebom L.A."/>
        </authorList>
    </citation>
    <scope>NUCLEOTIDE SEQUENCE [LARGE SCALE GENOMIC DNA]</scope>
    <source>
        <strain evidence="1 2">DSM 44078</strain>
    </source>
</reference>
<proteinExistence type="predicted"/>